<accession>A0A1Y1CHE1</accession>
<gene>
    <name evidence="1" type="ORF">ALGA_1402</name>
</gene>
<proteinExistence type="predicted"/>
<reference evidence="2" key="2">
    <citation type="journal article" date="2020" name="Antonie Van Leeuwenhoek">
        <title>Labilibaculum antarcticum sp. nov., a novel facultative anaerobic, psychrotorelant bacterium isolated from marine sediment of Antarctica.</title>
        <authorList>
            <person name="Watanabe M."/>
            <person name="Kojima H."/>
            <person name="Fukui M."/>
        </authorList>
    </citation>
    <scope>NUCLEOTIDE SEQUENCE [LARGE SCALE GENOMIC DNA]</scope>
    <source>
        <strain evidence="2">SPP2</strain>
    </source>
</reference>
<evidence type="ECO:0000313" key="2">
    <source>
        <dbReference type="Proteomes" id="UP000218267"/>
    </source>
</evidence>
<dbReference type="KEGG" id="mbas:ALGA_1402"/>
<dbReference type="AlphaFoldDB" id="A0A1Y1CHE1"/>
<organism evidence="1 2">
    <name type="scientific">Labilibaculum antarcticum</name>
    <dbReference type="NCBI Taxonomy" id="1717717"/>
    <lineage>
        <taxon>Bacteria</taxon>
        <taxon>Pseudomonadati</taxon>
        <taxon>Bacteroidota</taxon>
        <taxon>Bacteroidia</taxon>
        <taxon>Marinilabiliales</taxon>
        <taxon>Marinifilaceae</taxon>
        <taxon>Labilibaculum</taxon>
    </lineage>
</organism>
<evidence type="ECO:0000313" key="1">
    <source>
        <dbReference type="EMBL" id="BAX79786.1"/>
    </source>
</evidence>
<dbReference type="EMBL" id="AP018042">
    <property type="protein sequence ID" value="BAX79786.1"/>
    <property type="molecule type" value="Genomic_DNA"/>
</dbReference>
<reference evidence="1 2" key="1">
    <citation type="journal article" date="2018" name="Mar. Genomics">
        <title>Complete genome sequence of Marinifilaceae bacterium strain SPP2, isolated from the Antarctic marine sediment.</title>
        <authorList>
            <person name="Watanabe M."/>
            <person name="Kojima H."/>
            <person name="Fukui M."/>
        </authorList>
    </citation>
    <scope>NUCLEOTIDE SEQUENCE [LARGE SCALE GENOMIC DNA]</scope>
    <source>
        <strain evidence="1 2">SPP2</strain>
    </source>
</reference>
<keyword evidence="2" id="KW-1185">Reference proteome</keyword>
<dbReference type="Proteomes" id="UP000218267">
    <property type="component" value="Chromosome"/>
</dbReference>
<protein>
    <submittedName>
        <fullName evidence="1">Uncharacterized protein</fullName>
    </submittedName>
</protein>
<name>A0A1Y1CHE1_9BACT</name>
<sequence length="195" mass="23128">MLPAKNNSNNPIFTIKLDKISYLLKEVTVSSWKNWTDFKEEFIRTKAPKEDELEINLKMSEVDMKNIKDAIAVNNNQSFDFAGALIYYGIKLFEKKKIPEVVFSKEIQELHDQILAEKYNNEIIKQRTNQEGDELEKLRAFINRNTNFTYETNEITIQTKVVELYEKYKNSIDSTNFYQFRIDTLRKIPNHLKPF</sequence>